<keyword evidence="2" id="KW-1185">Reference proteome</keyword>
<dbReference type="Proteomes" id="UP000276215">
    <property type="component" value="Unassembled WGS sequence"/>
</dbReference>
<dbReference type="AlphaFoldDB" id="A0A3N4IQS3"/>
<organism evidence="1 2">
    <name type="scientific">Choiromyces venosus 120613-1</name>
    <dbReference type="NCBI Taxonomy" id="1336337"/>
    <lineage>
        <taxon>Eukaryota</taxon>
        <taxon>Fungi</taxon>
        <taxon>Dikarya</taxon>
        <taxon>Ascomycota</taxon>
        <taxon>Pezizomycotina</taxon>
        <taxon>Pezizomycetes</taxon>
        <taxon>Pezizales</taxon>
        <taxon>Tuberaceae</taxon>
        <taxon>Choiromyces</taxon>
    </lineage>
</organism>
<name>A0A3N4IQS3_9PEZI</name>
<sequence>MHNSAPSLLYLIGLFMTRYQTPHHKPIYTELLATTYEGFFPPTLTYYTCTRNKLNKKEGKK</sequence>
<dbReference type="EMBL" id="ML120866">
    <property type="protein sequence ID" value="RPA88523.1"/>
    <property type="molecule type" value="Genomic_DNA"/>
</dbReference>
<gene>
    <name evidence="1" type="ORF">L873DRAFT_1824399</name>
</gene>
<evidence type="ECO:0000313" key="2">
    <source>
        <dbReference type="Proteomes" id="UP000276215"/>
    </source>
</evidence>
<protein>
    <submittedName>
        <fullName evidence="1">Uncharacterized protein</fullName>
    </submittedName>
</protein>
<reference evidence="1 2" key="1">
    <citation type="journal article" date="2018" name="Nat. Ecol. Evol.">
        <title>Pezizomycetes genomes reveal the molecular basis of ectomycorrhizal truffle lifestyle.</title>
        <authorList>
            <person name="Murat C."/>
            <person name="Payen T."/>
            <person name="Noel B."/>
            <person name="Kuo A."/>
            <person name="Morin E."/>
            <person name="Chen J."/>
            <person name="Kohler A."/>
            <person name="Krizsan K."/>
            <person name="Balestrini R."/>
            <person name="Da Silva C."/>
            <person name="Montanini B."/>
            <person name="Hainaut M."/>
            <person name="Levati E."/>
            <person name="Barry K.W."/>
            <person name="Belfiori B."/>
            <person name="Cichocki N."/>
            <person name="Clum A."/>
            <person name="Dockter R.B."/>
            <person name="Fauchery L."/>
            <person name="Guy J."/>
            <person name="Iotti M."/>
            <person name="Le Tacon F."/>
            <person name="Lindquist E.A."/>
            <person name="Lipzen A."/>
            <person name="Malagnac F."/>
            <person name="Mello A."/>
            <person name="Molinier V."/>
            <person name="Miyauchi S."/>
            <person name="Poulain J."/>
            <person name="Riccioni C."/>
            <person name="Rubini A."/>
            <person name="Sitrit Y."/>
            <person name="Splivallo R."/>
            <person name="Traeger S."/>
            <person name="Wang M."/>
            <person name="Zifcakova L."/>
            <person name="Wipf D."/>
            <person name="Zambonelli A."/>
            <person name="Paolocci F."/>
            <person name="Nowrousian M."/>
            <person name="Ottonello S."/>
            <person name="Baldrian P."/>
            <person name="Spatafora J.W."/>
            <person name="Henrissat B."/>
            <person name="Nagy L.G."/>
            <person name="Aury J.M."/>
            <person name="Wincker P."/>
            <person name="Grigoriev I.V."/>
            <person name="Bonfante P."/>
            <person name="Martin F.M."/>
        </authorList>
    </citation>
    <scope>NUCLEOTIDE SEQUENCE [LARGE SCALE GENOMIC DNA]</scope>
    <source>
        <strain evidence="1 2">120613-1</strain>
    </source>
</reference>
<proteinExistence type="predicted"/>
<accession>A0A3N4IQS3</accession>
<evidence type="ECO:0000313" key="1">
    <source>
        <dbReference type="EMBL" id="RPA88523.1"/>
    </source>
</evidence>